<dbReference type="GO" id="GO:0004222">
    <property type="term" value="F:metalloendopeptidase activity"/>
    <property type="evidence" value="ECO:0007669"/>
    <property type="project" value="TreeGrafter"/>
</dbReference>
<feature type="region of interest" description="Disordered" evidence="1">
    <location>
        <begin position="197"/>
        <end position="216"/>
    </location>
</feature>
<keyword evidence="4" id="KW-1185">Reference proteome</keyword>
<dbReference type="Gene3D" id="2.70.70.10">
    <property type="entry name" value="Glucose Permease (Domain IIA)"/>
    <property type="match status" value="1"/>
</dbReference>
<evidence type="ECO:0000256" key="1">
    <source>
        <dbReference type="SAM" id="MobiDB-lite"/>
    </source>
</evidence>
<dbReference type="InterPro" id="IPR016047">
    <property type="entry name" value="M23ase_b-sheet_dom"/>
</dbReference>
<reference evidence="3 4" key="1">
    <citation type="submission" date="2018-11" db="EMBL/GenBank/DDBJ databases">
        <title>Complete genome sequencing of the Actinobacteria Serinibacter sp. K3-2.</title>
        <authorList>
            <person name="Rakitin A.L."/>
            <person name="Beletsky A.V."/>
            <person name="Mardanov A.V."/>
            <person name="Ravin N.V."/>
            <person name="Gromova A.S."/>
            <person name="Filippova S.N."/>
            <person name="Gal'Chenko V.F."/>
        </authorList>
    </citation>
    <scope>NUCLEOTIDE SEQUENCE [LARGE SCALE GENOMIC DNA]</scope>
    <source>
        <strain evidence="3 4">K3-2</strain>
    </source>
</reference>
<dbReference type="Proteomes" id="UP000297318">
    <property type="component" value="Unassembled WGS sequence"/>
</dbReference>
<organism evidence="3 4">
    <name type="scientific">Serinibacter arcticus</name>
    <dbReference type="NCBI Taxonomy" id="1655435"/>
    <lineage>
        <taxon>Bacteria</taxon>
        <taxon>Bacillati</taxon>
        <taxon>Actinomycetota</taxon>
        <taxon>Actinomycetes</taxon>
        <taxon>Micrococcales</taxon>
        <taxon>Beutenbergiaceae</taxon>
        <taxon>Serinibacter</taxon>
    </lineage>
</organism>
<evidence type="ECO:0000313" key="4">
    <source>
        <dbReference type="Proteomes" id="UP000297318"/>
    </source>
</evidence>
<feature type="region of interest" description="Disordered" evidence="1">
    <location>
        <begin position="102"/>
        <end position="132"/>
    </location>
</feature>
<dbReference type="SUPFAM" id="SSF51261">
    <property type="entry name" value="Duplicated hybrid motif"/>
    <property type="match status" value="1"/>
</dbReference>
<evidence type="ECO:0000313" key="3">
    <source>
        <dbReference type="EMBL" id="TGO04032.1"/>
    </source>
</evidence>
<dbReference type="EMBL" id="RHPJ01000004">
    <property type="protein sequence ID" value="TGO04032.1"/>
    <property type="molecule type" value="Genomic_DNA"/>
</dbReference>
<dbReference type="PANTHER" id="PTHR21666:SF270">
    <property type="entry name" value="MUREIN HYDROLASE ACTIVATOR ENVC"/>
    <property type="match status" value="1"/>
</dbReference>
<dbReference type="AlphaFoldDB" id="A0A4Z1E079"/>
<dbReference type="Pfam" id="PF01551">
    <property type="entry name" value="Peptidase_M23"/>
    <property type="match status" value="1"/>
</dbReference>
<protein>
    <submittedName>
        <fullName evidence="3">Peptidase, M23/M37 family</fullName>
    </submittedName>
</protein>
<accession>A0A4Z1E079</accession>
<dbReference type="CDD" id="cd12797">
    <property type="entry name" value="M23_peptidase"/>
    <property type="match status" value="1"/>
</dbReference>
<dbReference type="InterPro" id="IPR050570">
    <property type="entry name" value="Cell_wall_metabolism_enzyme"/>
</dbReference>
<proteinExistence type="predicted"/>
<evidence type="ECO:0000259" key="2">
    <source>
        <dbReference type="Pfam" id="PF01551"/>
    </source>
</evidence>
<gene>
    <name evidence="3" type="ORF">SERN_2623</name>
</gene>
<name>A0A4Z1E079_9MICO</name>
<sequence length="505" mass="50762">MQAGIPGYGPHIASVVVADAAAESFQPVIVQTVFTPADPAGATTRPLTRRELRRRQGEAFGIAVSSAAPVERQTAGEVLAAAVLTARGGSLTRRELRAATRREAGLDADVEAPSSAAVSLQQDASEGPEPAEQPVDLEFDFASVALTLSSLTQSSTVSSAAVTAPVAVVSTPKPASLTEPAPRAVVEGAPPVPTSLAGGGGAGVGTRTPQAAASHGPRQWVPRLAVLSALGVATVVTPIHAIAQGSNEPEVVEAPLADSSALDTLVVADGAAALEVAGAAVVAEDPLADASAATVAAAPVDETATLLAADSLADVRGAAAASRSEGRTGLPQCGEPATDLPNGTLAAMESTEHLTLSMPVQEGVYRVSSGFGARWGAFHYATDFAAPLGTPIRAVVGGEVVHAGGGLAGRSPNLVAIRSEIDGETVEIWYNHMFDDGVFVSEGDVVQVGDVIGEVGNNGNSTGPHLHLEIHIGNVEDPNGSAVDPLAWLRANDATPVTTTGAVCA</sequence>
<dbReference type="InterPro" id="IPR011055">
    <property type="entry name" value="Dup_hybrid_motif"/>
</dbReference>
<comment type="caution">
    <text evidence="3">The sequence shown here is derived from an EMBL/GenBank/DDBJ whole genome shotgun (WGS) entry which is preliminary data.</text>
</comment>
<dbReference type="PANTHER" id="PTHR21666">
    <property type="entry name" value="PEPTIDASE-RELATED"/>
    <property type="match status" value="1"/>
</dbReference>
<feature type="domain" description="M23ase beta-sheet core" evidence="2">
    <location>
        <begin position="378"/>
        <end position="485"/>
    </location>
</feature>